<reference evidence="1 2" key="1">
    <citation type="submission" date="2024-04" db="EMBL/GenBank/DDBJ databases">
        <title>Okeanomitos corallinicola gen. &amp; sp. nov. (Nostocales, Cyanobacteria), a new toxic marine heterocyst-forming cyanobacterium from a coral reef.</title>
        <authorList>
            <person name="Li H."/>
            <person name="Li R."/>
            <person name="Kang J."/>
            <person name="Hii K.S."/>
            <person name="Mohamed H.F."/>
            <person name="Xu X."/>
            <person name="Luo Z."/>
        </authorList>
    </citation>
    <scope>NUCLEOTIDE SEQUENCE [LARGE SCALE GENOMIC DNA]</scope>
    <source>
        <strain evidence="1 2">TIOX110</strain>
    </source>
</reference>
<dbReference type="RefSeq" id="WP_353929671.1">
    <property type="nucleotide sequence ID" value="NZ_CP150886.1"/>
</dbReference>
<dbReference type="Proteomes" id="UP001483337">
    <property type="component" value="Chromosome"/>
</dbReference>
<name>A0ABZ2UNN1_9CYAN</name>
<evidence type="ECO:0000313" key="2">
    <source>
        <dbReference type="Proteomes" id="UP001483337"/>
    </source>
</evidence>
<accession>A0ABZ2UNN1</accession>
<dbReference type="EMBL" id="CP150886">
    <property type="protein sequence ID" value="WZB86757.1"/>
    <property type="molecule type" value="Genomic_DNA"/>
</dbReference>
<dbReference type="Pfam" id="PF18143">
    <property type="entry name" value="HAD_SAK_2"/>
    <property type="match status" value="1"/>
</dbReference>
<protein>
    <submittedName>
        <fullName evidence="1">HAD domain-containing protein</fullName>
    </submittedName>
</protein>
<proteinExistence type="predicted"/>
<keyword evidence="2" id="KW-1185">Reference proteome</keyword>
<organism evidence="1 2">
    <name type="scientific">Okeanomitos corallinicola TIOX110</name>
    <dbReference type="NCBI Taxonomy" id="3133117"/>
    <lineage>
        <taxon>Bacteria</taxon>
        <taxon>Bacillati</taxon>
        <taxon>Cyanobacteriota</taxon>
        <taxon>Cyanophyceae</taxon>
        <taxon>Nostocales</taxon>
        <taxon>Aphanizomenonaceae</taxon>
        <taxon>Okeanomitos</taxon>
    </lineage>
</organism>
<evidence type="ECO:0000313" key="1">
    <source>
        <dbReference type="EMBL" id="WZB86757.1"/>
    </source>
</evidence>
<gene>
    <name evidence="1" type="ORF">WJM97_15320</name>
</gene>
<sequence>MIFLDIDGVLVPEKKFAETKNKFLTAEDYLKFDADCLLNFENILRRYPDVLVVISSSWREVVKIEVLKNLFSSDIGNRILGFTPFIDVRFLDNCEYIRYQEVLEFLKQNNAVNIPWVAIDDLSYHYPSDINIVVTDAYCGFNETAALALDSYLQE</sequence>